<gene>
    <name evidence="1" type="ORF">ACFQ27_16030</name>
</gene>
<reference evidence="2" key="1">
    <citation type="journal article" date="2019" name="Int. J. Syst. Evol. Microbiol.">
        <title>The Global Catalogue of Microorganisms (GCM) 10K type strain sequencing project: providing services to taxonomists for standard genome sequencing and annotation.</title>
        <authorList>
            <consortium name="The Broad Institute Genomics Platform"/>
            <consortium name="The Broad Institute Genome Sequencing Center for Infectious Disease"/>
            <person name="Wu L."/>
            <person name="Ma J."/>
        </authorList>
    </citation>
    <scope>NUCLEOTIDE SEQUENCE [LARGE SCALE GENOMIC DNA]</scope>
    <source>
        <strain evidence="2">CCUG 55074</strain>
    </source>
</reference>
<sequence>MHARIALLRAINVGGKTKLAMTDLKSVFEALGFTAVRTLLQTGNVVFVGDGADAEVEARLEAALAQRVGLETEVLVRSGEAWRDMIAANPYPDAARDDPSHMVVMPLKAAPGPEALAALRAAIKGREQVSLAGRCAYLVYPDGIGTSKLTIKIIEGKLATKGTGRNWNTVLKLAEAVAGAQ</sequence>
<evidence type="ECO:0000313" key="2">
    <source>
        <dbReference type="Proteomes" id="UP001597216"/>
    </source>
</evidence>
<dbReference type="InterPro" id="IPR012545">
    <property type="entry name" value="DUF1697"/>
</dbReference>
<protein>
    <submittedName>
        <fullName evidence="1">DUF1697 domain-containing protein</fullName>
    </submittedName>
</protein>
<name>A0ABW3T521_9CAUL</name>
<dbReference type="Proteomes" id="UP001597216">
    <property type="component" value="Unassembled WGS sequence"/>
</dbReference>
<dbReference type="PIRSF" id="PIRSF008502">
    <property type="entry name" value="UCP008502"/>
    <property type="match status" value="1"/>
</dbReference>
<accession>A0ABW3T521</accession>
<keyword evidence="2" id="KW-1185">Reference proteome</keyword>
<organism evidence="1 2">
    <name type="scientific">Phenylobacterium conjunctum</name>
    <dbReference type="NCBI Taxonomy" id="1298959"/>
    <lineage>
        <taxon>Bacteria</taxon>
        <taxon>Pseudomonadati</taxon>
        <taxon>Pseudomonadota</taxon>
        <taxon>Alphaproteobacteria</taxon>
        <taxon>Caulobacterales</taxon>
        <taxon>Caulobacteraceae</taxon>
        <taxon>Phenylobacterium</taxon>
    </lineage>
</organism>
<dbReference type="SUPFAM" id="SSF160379">
    <property type="entry name" value="SP0830-like"/>
    <property type="match status" value="1"/>
</dbReference>
<evidence type="ECO:0000313" key="1">
    <source>
        <dbReference type="EMBL" id="MFD1192098.1"/>
    </source>
</evidence>
<dbReference type="Gene3D" id="3.30.70.1280">
    <property type="entry name" value="SP0830-like domains"/>
    <property type="match status" value="1"/>
</dbReference>
<dbReference type="Pfam" id="PF08002">
    <property type="entry name" value="DUF1697"/>
    <property type="match status" value="1"/>
</dbReference>
<dbReference type="EMBL" id="JBHTLQ010000043">
    <property type="protein sequence ID" value="MFD1192098.1"/>
    <property type="molecule type" value="Genomic_DNA"/>
</dbReference>
<dbReference type="PANTHER" id="PTHR36439:SF1">
    <property type="entry name" value="DUF1697 DOMAIN-CONTAINING PROTEIN"/>
    <property type="match status" value="1"/>
</dbReference>
<dbReference type="RefSeq" id="WP_377354317.1">
    <property type="nucleotide sequence ID" value="NZ_JBHTLQ010000043.1"/>
</dbReference>
<comment type="caution">
    <text evidence="1">The sequence shown here is derived from an EMBL/GenBank/DDBJ whole genome shotgun (WGS) entry which is preliminary data.</text>
</comment>
<dbReference type="PANTHER" id="PTHR36439">
    <property type="entry name" value="BLL4334 PROTEIN"/>
    <property type="match status" value="1"/>
</dbReference>
<proteinExistence type="predicted"/>